<evidence type="ECO:0000256" key="5">
    <source>
        <dbReference type="ARBA" id="ARBA00022723"/>
    </source>
</evidence>
<evidence type="ECO:0000259" key="13">
    <source>
        <dbReference type="Pfam" id="PF04945"/>
    </source>
</evidence>
<keyword evidence="5 11" id="KW-0479">Metal-binding</keyword>
<feature type="transmembrane region" description="Helical" evidence="11">
    <location>
        <begin position="204"/>
        <end position="222"/>
    </location>
</feature>
<dbReference type="PRINTS" id="PR00119">
    <property type="entry name" value="CATATPASE"/>
</dbReference>
<feature type="domain" description="Heavy metal binding" evidence="14">
    <location>
        <begin position="53"/>
        <end position="78"/>
    </location>
</feature>
<dbReference type="SUPFAM" id="SSF56784">
    <property type="entry name" value="HAD-like"/>
    <property type="match status" value="1"/>
</dbReference>
<evidence type="ECO:0000256" key="2">
    <source>
        <dbReference type="ARBA" id="ARBA00006024"/>
    </source>
</evidence>
<dbReference type="InterPro" id="IPR008250">
    <property type="entry name" value="ATPase_P-typ_transduc_dom_A_sf"/>
</dbReference>
<reference evidence="15 16" key="1">
    <citation type="submission" date="2015-01" db="EMBL/GenBank/DDBJ databases">
        <title>Genome sequence of the anaerobic bacterium Geobacter soli GSS01, a dissimilatory Fe(III) reducer from soil.</title>
        <authorList>
            <person name="Yang G."/>
            <person name="Zhou S."/>
        </authorList>
    </citation>
    <scope>NUCLEOTIDE SEQUENCE [LARGE SCALE GENOMIC DNA]</scope>
    <source>
        <strain evidence="15 16">GSS01</strain>
    </source>
</reference>
<dbReference type="PRINTS" id="PR00943">
    <property type="entry name" value="CUATPASE"/>
</dbReference>
<dbReference type="GO" id="GO:0043682">
    <property type="term" value="F:P-type divalent copper transporter activity"/>
    <property type="evidence" value="ECO:0007669"/>
    <property type="project" value="TreeGrafter"/>
</dbReference>
<feature type="transmembrane region" description="Helical" evidence="11">
    <location>
        <begin position="360"/>
        <end position="379"/>
    </location>
</feature>
<dbReference type="InterPro" id="IPR036412">
    <property type="entry name" value="HAD-like_sf"/>
</dbReference>
<name>A0A0C1R1A1_9BACT</name>
<dbReference type="InterPro" id="IPR045800">
    <property type="entry name" value="HMBD"/>
</dbReference>
<proteinExistence type="inferred from homology"/>
<evidence type="ECO:0000256" key="9">
    <source>
        <dbReference type="ARBA" id="ARBA00022989"/>
    </source>
</evidence>
<dbReference type="InterPro" id="IPR009078">
    <property type="entry name" value="Ferritin-like_SF"/>
</dbReference>
<evidence type="ECO:0000256" key="7">
    <source>
        <dbReference type="ARBA" id="ARBA00022840"/>
    </source>
</evidence>
<dbReference type="InterPro" id="IPR027256">
    <property type="entry name" value="P-typ_ATPase_IB"/>
</dbReference>
<comment type="caution">
    <text evidence="15">The sequence shown here is derived from an EMBL/GenBank/DDBJ whole genome shotgun (WGS) entry which is preliminary data.</text>
</comment>
<keyword evidence="16" id="KW-1185">Reference proteome</keyword>
<dbReference type="InterPro" id="IPR007029">
    <property type="entry name" value="YHS_dom"/>
</dbReference>
<dbReference type="InterPro" id="IPR001757">
    <property type="entry name" value="P_typ_ATPase"/>
</dbReference>
<comment type="subcellular location">
    <subcellularLocation>
        <location evidence="1">Cell membrane</location>
        <topology evidence="1">Multi-pass membrane protein</topology>
    </subcellularLocation>
</comment>
<dbReference type="Gene3D" id="3.40.1110.10">
    <property type="entry name" value="Calcium-transporting ATPase, cytoplasmic domain N"/>
    <property type="match status" value="1"/>
</dbReference>
<dbReference type="SUPFAM" id="SSF81653">
    <property type="entry name" value="Calcium ATPase, transduction domain A"/>
    <property type="match status" value="1"/>
</dbReference>
<dbReference type="GO" id="GO:0016887">
    <property type="term" value="F:ATP hydrolysis activity"/>
    <property type="evidence" value="ECO:0007669"/>
    <property type="project" value="InterPro"/>
</dbReference>
<dbReference type="NCBIfam" id="TIGR01511">
    <property type="entry name" value="ATPase-IB1_Cu"/>
    <property type="match status" value="1"/>
</dbReference>
<dbReference type="InterPro" id="IPR059000">
    <property type="entry name" value="ATPase_P-type_domA"/>
</dbReference>
<accession>A0A0C1R1A1</accession>
<comment type="similarity">
    <text evidence="2 11">Belongs to the cation transport ATPase (P-type) (TC 3.A.3) family. Type IB subfamily.</text>
</comment>
<dbReference type="GO" id="GO:0005507">
    <property type="term" value="F:copper ion binding"/>
    <property type="evidence" value="ECO:0007669"/>
    <property type="project" value="TreeGrafter"/>
</dbReference>
<dbReference type="SUPFAM" id="SSF81665">
    <property type="entry name" value="Calcium ATPase, transmembrane domain M"/>
    <property type="match status" value="1"/>
</dbReference>
<evidence type="ECO:0000256" key="11">
    <source>
        <dbReference type="RuleBase" id="RU362081"/>
    </source>
</evidence>
<keyword evidence="10 11" id="KW-0472">Membrane</keyword>
<dbReference type="Pfam" id="PF00702">
    <property type="entry name" value="Hydrolase"/>
    <property type="match status" value="1"/>
</dbReference>
<organism evidence="15 16">
    <name type="scientific">Geobacter soli</name>
    <dbReference type="NCBI Taxonomy" id="1510391"/>
    <lineage>
        <taxon>Bacteria</taxon>
        <taxon>Pseudomonadati</taxon>
        <taxon>Thermodesulfobacteriota</taxon>
        <taxon>Desulfuromonadia</taxon>
        <taxon>Geobacterales</taxon>
        <taxon>Geobacteraceae</taxon>
        <taxon>Geobacter</taxon>
    </lineage>
</organism>
<keyword evidence="4 11" id="KW-0812">Transmembrane</keyword>
<dbReference type="FunFam" id="2.70.150.10:FF:000020">
    <property type="entry name" value="Copper-exporting P-type ATPase A"/>
    <property type="match status" value="1"/>
</dbReference>
<dbReference type="SFLD" id="SFLDG00002">
    <property type="entry name" value="C1.7:_P-type_atpase_like"/>
    <property type="match status" value="1"/>
</dbReference>
<evidence type="ECO:0000313" key="16">
    <source>
        <dbReference type="Proteomes" id="UP000031433"/>
    </source>
</evidence>
<dbReference type="NCBIfam" id="TIGR01494">
    <property type="entry name" value="ATPase_P-type"/>
    <property type="match status" value="1"/>
</dbReference>
<dbReference type="Pfam" id="PF19335">
    <property type="entry name" value="HMBD"/>
    <property type="match status" value="1"/>
</dbReference>
<feature type="transmembrane region" description="Helical" evidence="11">
    <location>
        <begin position="135"/>
        <end position="152"/>
    </location>
</feature>
<dbReference type="SFLD" id="SFLDF00027">
    <property type="entry name" value="p-type_atpase"/>
    <property type="match status" value="1"/>
</dbReference>
<dbReference type="InterPro" id="IPR023214">
    <property type="entry name" value="HAD_sf"/>
</dbReference>
<dbReference type="GO" id="GO:0055070">
    <property type="term" value="P:copper ion homeostasis"/>
    <property type="evidence" value="ECO:0007669"/>
    <property type="project" value="TreeGrafter"/>
</dbReference>
<evidence type="ECO:0000256" key="1">
    <source>
        <dbReference type="ARBA" id="ARBA00004651"/>
    </source>
</evidence>
<dbReference type="EMBL" id="JXBL01000001">
    <property type="protein sequence ID" value="KIE44261.1"/>
    <property type="molecule type" value="Genomic_DNA"/>
</dbReference>
<keyword evidence="8" id="KW-1278">Translocase</keyword>
<keyword evidence="6 11" id="KW-0547">Nucleotide-binding</keyword>
<dbReference type="InterPro" id="IPR044492">
    <property type="entry name" value="P_typ_ATPase_HD_dom"/>
</dbReference>
<dbReference type="Pfam" id="PF04945">
    <property type="entry name" value="YHS"/>
    <property type="match status" value="1"/>
</dbReference>
<feature type="transmembrane region" description="Helical" evidence="11">
    <location>
        <begin position="164"/>
        <end position="184"/>
    </location>
</feature>
<feature type="transmembrane region" description="Helical" evidence="11">
    <location>
        <begin position="701"/>
        <end position="723"/>
    </location>
</feature>
<dbReference type="PANTHER" id="PTHR43520">
    <property type="entry name" value="ATP7, ISOFORM B"/>
    <property type="match status" value="1"/>
</dbReference>
<keyword evidence="3 11" id="KW-1003">Cell membrane</keyword>
<dbReference type="GO" id="GO:0005524">
    <property type="term" value="F:ATP binding"/>
    <property type="evidence" value="ECO:0007669"/>
    <property type="project" value="UniProtKB-UniRule"/>
</dbReference>
<feature type="transmembrane region" description="Helical" evidence="11">
    <location>
        <begin position="99"/>
        <end position="115"/>
    </location>
</feature>
<dbReference type="GO" id="GO:0060003">
    <property type="term" value="P:copper ion export"/>
    <property type="evidence" value="ECO:0007669"/>
    <property type="project" value="UniProtKB-ARBA"/>
</dbReference>
<dbReference type="NCBIfam" id="TIGR01525">
    <property type="entry name" value="ATPase-IB_hvy"/>
    <property type="match status" value="1"/>
</dbReference>
<feature type="domain" description="P-type ATPase A" evidence="12">
    <location>
        <begin position="240"/>
        <end position="340"/>
    </location>
</feature>
<dbReference type="CDD" id="cd02094">
    <property type="entry name" value="P-type_ATPase_Cu-like"/>
    <property type="match status" value="1"/>
</dbReference>
<dbReference type="Pfam" id="PF00122">
    <property type="entry name" value="E1-E2_ATPase"/>
    <property type="match status" value="1"/>
</dbReference>
<gene>
    <name evidence="15" type="ORF">SE37_15625</name>
</gene>
<evidence type="ECO:0000256" key="10">
    <source>
        <dbReference type="ARBA" id="ARBA00023136"/>
    </source>
</evidence>
<dbReference type="SFLD" id="SFLDS00003">
    <property type="entry name" value="Haloacid_Dehalogenase"/>
    <property type="match status" value="1"/>
</dbReference>
<dbReference type="PANTHER" id="PTHR43520:SF8">
    <property type="entry name" value="P-TYPE CU(+) TRANSPORTER"/>
    <property type="match status" value="1"/>
</dbReference>
<evidence type="ECO:0000259" key="14">
    <source>
        <dbReference type="Pfam" id="PF19335"/>
    </source>
</evidence>
<feature type="domain" description="YHS" evidence="13">
    <location>
        <begin position="9"/>
        <end position="39"/>
    </location>
</feature>
<evidence type="ECO:0000256" key="4">
    <source>
        <dbReference type="ARBA" id="ARBA00022692"/>
    </source>
</evidence>
<feature type="transmembrane region" description="Helical" evidence="11">
    <location>
        <begin position="385"/>
        <end position="408"/>
    </location>
</feature>
<evidence type="ECO:0000256" key="6">
    <source>
        <dbReference type="ARBA" id="ARBA00022741"/>
    </source>
</evidence>
<evidence type="ECO:0000259" key="12">
    <source>
        <dbReference type="Pfam" id="PF00122"/>
    </source>
</evidence>
<evidence type="ECO:0000256" key="3">
    <source>
        <dbReference type="ARBA" id="ARBA00022475"/>
    </source>
</evidence>
<keyword evidence="9 11" id="KW-1133">Transmembrane helix</keyword>
<dbReference type="InterPro" id="IPR023298">
    <property type="entry name" value="ATPase_P-typ_TM_dom_sf"/>
</dbReference>
<dbReference type="Proteomes" id="UP000031433">
    <property type="component" value="Unassembled WGS sequence"/>
</dbReference>
<dbReference type="InterPro" id="IPR018303">
    <property type="entry name" value="ATPase_P-typ_P_site"/>
</dbReference>
<dbReference type="Gene3D" id="3.40.50.1000">
    <property type="entry name" value="HAD superfamily/HAD-like"/>
    <property type="match status" value="1"/>
</dbReference>
<evidence type="ECO:0000313" key="15">
    <source>
        <dbReference type="EMBL" id="KIE44261.1"/>
    </source>
</evidence>
<dbReference type="SUPFAM" id="SSF47240">
    <property type="entry name" value="Ferritin-like"/>
    <property type="match status" value="1"/>
</dbReference>
<dbReference type="Gene3D" id="2.70.150.10">
    <property type="entry name" value="Calcium-transporting ATPase, cytoplasmic transduction domain A"/>
    <property type="match status" value="1"/>
</dbReference>
<dbReference type="GO" id="GO:0005886">
    <property type="term" value="C:plasma membrane"/>
    <property type="evidence" value="ECO:0007669"/>
    <property type="project" value="UniProtKB-SubCell"/>
</dbReference>
<dbReference type="InterPro" id="IPR023299">
    <property type="entry name" value="ATPase_P-typ_cyto_dom_N"/>
</dbReference>
<keyword evidence="7 11" id="KW-0067">ATP-binding</keyword>
<sequence>MVVDADSAAGSYEHNGTNYLFCSRHCLEKFRSDPESFLKPPERPRNDAAGTEYTCPMHPEVVSSEPGACPKCGMALEPRTIAGGGEEANPELDDMTRRFWISLALTLPVFVVAMAEMVPGQPLQKLVPPRFQPWLQLPLATLVVLWCGFPFFQRGWASLVNRSLNMFTLIAIGTGAAWIYSMAATLAPRLFPDSFRGHGGVVPVYFEAAAVITTLVLLGQVLELRARSRTSSAIRELLGLAPKTARQLRDDGTEEDVPLDRVLPGDRLRVRPGEKVPVDGVLLEGAGAVDESMVTGEPIPVEKNPGSRVTGGTVNGTGGFTMRAERVGSDTLLAQIVRMVGEAQRSRAPIQRLADVVSSYFVPAVVLVAVATFIVWAMAGPEPRMAHALVNAVAVLIIACPCALGLATPMSIMVGTGRGAMAGVLIKNAEALEVLEKVDTLVADKTGTLTEGKPRLVMSRALPAVDEGDLLRLAASLERGSEHPLAAAVVQGAHERGLELSEARDFRSITGKGVTGTVEGRPVALGTTLLLEEMGISPGPLLDEAEACRQKGQTVMFVVIDGKPAGLLGVADPIKESTREAIELLHRDGMRIVMLTGDNRTTAEAVARELGIDEVHAEVLPEQKGEVVRRLQVEGRIVAMAGDGVNDAPALALAHVGIAMGTGTDVAMESAGITLVKGDLRGIARARRLSRATMGNIRQNLFFALIYNALGVPVAAGVLYPMFGLLLNPMIAAAAMTFSSVSVIGNALRLRKTAL</sequence>
<evidence type="ECO:0000256" key="8">
    <source>
        <dbReference type="ARBA" id="ARBA00022967"/>
    </source>
</evidence>
<protein>
    <submittedName>
        <fullName evidence="15">Copper ABC transporter ATPase</fullName>
    </submittedName>
</protein>
<dbReference type="AlphaFoldDB" id="A0A0C1R1A1"/>
<dbReference type="PROSITE" id="PS00154">
    <property type="entry name" value="ATPASE_E1_E2"/>
    <property type="match status" value="1"/>
</dbReference>
<feature type="transmembrane region" description="Helical" evidence="11">
    <location>
        <begin position="729"/>
        <end position="748"/>
    </location>
</feature>